<keyword evidence="4 5" id="KW-0732">Signal</keyword>
<comment type="subcellular location">
    <subcellularLocation>
        <location evidence="1">Periplasm</location>
    </subcellularLocation>
</comment>
<gene>
    <name evidence="7" type="ORF">FHP25_34640</name>
</gene>
<reference evidence="7 8" key="1">
    <citation type="submission" date="2019-06" db="EMBL/GenBank/DDBJ databases">
        <title>New taxonomy in bacterial strain CC-CFT640, isolated from vineyard.</title>
        <authorList>
            <person name="Lin S.-Y."/>
            <person name="Tsai C.-F."/>
            <person name="Young C.-C."/>
        </authorList>
    </citation>
    <scope>NUCLEOTIDE SEQUENCE [LARGE SCALE GENOMIC DNA]</scope>
    <source>
        <strain evidence="7 8">CC-CFT640</strain>
    </source>
</reference>
<feature type="signal peptide" evidence="5">
    <location>
        <begin position="1"/>
        <end position="25"/>
    </location>
</feature>
<evidence type="ECO:0000256" key="4">
    <source>
        <dbReference type="ARBA" id="ARBA00022729"/>
    </source>
</evidence>
<dbReference type="AlphaFoldDB" id="A0A5C8P9C7"/>
<dbReference type="Gene3D" id="3.10.105.10">
    <property type="entry name" value="Dipeptide-binding Protein, Domain 3"/>
    <property type="match status" value="1"/>
</dbReference>
<dbReference type="InterPro" id="IPR039424">
    <property type="entry name" value="SBP_5"/>
</dbReference>
<dbReference type="Pfam" id="PF00496">
    <property type="entry name" value="SBP_bac_5"/>
    <property type="match status" value="1"/>
</dbReference>
<organism evidence="7 8">
    <name type="scientific">Vineibacter terrae</name>
    <dbReference type="NCBI Taxonomy" id="2586908"/>
    <lineage>
        <taxon>Bacteria</taxon>
        <taxon>Pseudomonadati</taxon>
        <taxon>Pseudomonadota</taxon>
        <taxon>Alphaproteobacteria</taxon>
        <taxon>Hyphomicrobiales</taxon>
        <taxon>Vineibacter</taxon>
    </lineage>
</organism>
<dbReference type="SUPFAM" id="SSF53850">
    <property type="entry name" value="Periplasmic binding protein-like II"/>
    <property type="match status" value="1"/>
</dbReference>
<dbReference type="OrthoDB" id="9803988at2"/>
<dbReference type="Proteomes" id="UP000321638">
    <property type="component" value="Unassembled WGS sequence"/>
</dbReference>
<comment type="caution">
    <text evidence="7">The sequence shown here is derived from an EMBL/GenBank/DDBJ whole genome shotgun (WGS) entry which is preliminary data.</text>
</comment>
<dbReference type="Gene3D" id="3.40.190.10">
    <property type="entry name" value="Periplasmic binding protein-like II"/>
    <property type="match status" value="1"/>
</dbReference>
<evidence type="ECO:0000256" key="3">
    <source>
        <dbReference type="ARBA" id="ARBA00022448"/>
    </source>
</evidence>
<dbReference type="EMBL" id="VDUZ01000060">
    <property type="protein sequence ID" value="TXL70373.1"/>
    <property type="molecule type" value="Genomic_DNA"/>
</dbReference>
<protein>
    <submittedName>
        <fullName evidence="7">ABC transporter substrate-binding protein</fullName>
    </submittedName>
</protein>
<evidence type="ECO:0000259" key="6">
    <source>
        <dbReference type="Pfam" id="PF00496"/>
    </source>
</evidence>
<evidence type="ECO:0000256" key="1">
    <source>
        <dbReference type="ARBA" id="ARBA00004418"/>
    </source>
</evidence>
<keyword evidence="8" id="KW-1185">Reference proteome</keyword>
<dbReference type="GO" id="GO:1904680">
    <property type="term" value="F:peptide transmembrane transporter activity"/>
    <property type="evidence" value="ECO:0007669"/>
    <property type="project" value="TreeGrafter"/>
</dbReference>
<sequence>MTVDLRRWAWSGAAALMLCLGAVPAAEAKTFKWTNAGDVSAMDPYYRNETFLLTFLENIYEPLVRRDRKLELEPALAVKWGQTSPTTWFFDLRRGVKFHDGTPFTADDVVFSLNRAAGGGSNMKSYFASVKTIRKVDDFRIEVDTAYPDPLLASKWAVVLIMSKAWAEKNNTAVAADATKNEENFATRNAMGTGPFMLKERKAGEKTVLVNNPNWWDTPKHNLTEVIFTPIASPATRIAALRAGDIDMTYEVPPQDTESLKRDPKLKVLEGPELRVIFLGFDVERNELTESNVKGKNPFRDRRVREAFYRSIDVEAIKRTVMRGQSFPTALLVMPGVNGYIKDLDKRPPLLKPEEAKKLLTEAGYPNGFEVGMDCPNDRYVNDEKICQAVVAMLARIGVKVNLLAQTRNKFFAKILRKADNSPGDTAFFMLGWSPVVTYDVHNVIESLLQTPNKDAKKGLLNVGGYSNPALDALADKMAVETDKAKRDAMILEATKLYTDDYAVIPLHQQAVIWATRSNIELYQPADNRFPLRFVHVK</sequence>
<dbReference type="GO" id="GO:0043190">
    <property type="term" value="C:ATP-binding cassette (ABC) transporter complex"/>
    <property type="evidence" value="ECO:0007669"/>
    <property type="project" value="InterPro"/>
</dbReference>
<dbReference type="GO" id="GO:0015833">
    <property type="term" value="P:peptide transport"/>
    <property type="evidence" value="ECO:0007669"/>
    <property type="project" value="TreeGrafter"/>
</dbReference>
<feature type="chain" id="PRO_5022675043" evidence="5">
    <location>
        <begin position="26"/>
        <end position="538"/>
    </location>
</feature>
<proteinExistence type="inferred from homology"/>
<evidence type="ECO:0000256" key="2">
    <source>
        <dbReference type="ARBA" id="ARBA00005695"/>
    </source>
</evidence>
<accession>A0A5C8P9C7</accession>
<dbReference type="InterPro" id="IPR000914">
    <property type="entry name" value="SBP_5_dom"/>
</dbReference>
<dbReference type="PANTHER" id="PTHR30290">
    <property type="entry name" value="PERIPLASMIC BINDING COMPONENT OF ABC TRANSPORTER"/>
    <property type="match status" value="1"/>
</dbReference>
<evidence type="ECO:0000313" key="7">
    <source>
        <dbReference type="EMBL" id="TXL70373.1"/>
    </source>
</evidence>
<dbReference type="InterPro" id="IPR030678">
    <property type="entry name" value="Peptide/Ni-bd"/>
</dbReference>
<dbReference type="Gene3D" id="3.90.76.10">
    <property type="entry name" value="Dipeptide-binding Protein, Domain 1"/>
    <property type="match status" value="1"/>
</dbReference>
<feature type="domain" description="Solute-binding protein family 5" evidence="6">
    <location>
        <begin position="71"/>
        <end position="453"/>
    </location>
</feature>
<keyword evidence="3" id="KW-0813">Transport</keyword>
<evidence type="ECO:0000256" key="5">
    <source>
        <dbReference type="SAM" id="SignalP"/>
    </source>
</evidence>
<dbReference type="GO" id="GO:0030288">
    <property type="term" value="C:outer membrane-bounded periplasmic space"/>
    <property type="evidence" value="ECO:0007669"/>
    <property type="project" value="UniProtKB-ARBA"/>
</dbReference>
<dbReference type="CDD" id="cd08498">
    <property type="entry name" value="PBP2_NikA_DppA_OppA_like_2"/>
    <property type="match status" value="1"/>
</dbReference>
<dbReference type="PIRSF" id="PIRSF002741">
    <property type="entry name" value="MppA"/>
    <property type="match status" value="1"/>
</dbReference>
<comment type="similarity">
    <text evidence="2">Belongs to the bacterial solute-binding protein 5 family.</text>
</comment>
<name>A0A5C8P9C7_9HYPH</name>
<evidence type="ECO:0000313" key="8">
    <source>
        <dbReference type="Proteomes" id="UP000321638"/>
    </source>
</evidence>
<dbReference type="PANTHER" id="PTHR30290:SF9">
    <property type="entry name" value="OLIGOPEPTIDE-BINDING PROTEIN APPA"/>
    <property type="match status" value="1"/>
</dbReference>